<dbReference type="Pfam" id="PF00687">
    <property type="entry name" value="Ribosomal_L1"/>
    <property type="match status" value="1"/>
</dbReference>
<protein>
    <recommendedName>
        <fullName evidence="4">CL1</fullName>
    </recommendedName>
</protein>
<dbReference type="Gene3D" id="3.30.190.20">
    <property type="match status" value="1"/>
</dbReference>
<keyword evidence="2" id="KW-0689">Ribosomal protein</keyword>
<name>A0A250XDG3_9CHLO</name>
<dbReference type="GO" id="GO:1990904">
    <property type="term" value="C:ribonucleoprotein complex"/>
    <property type="evidence" value="ECO:0007669"/>
    <property type="project" value="UniProtKB-KW"/>
</dbReference>
<reference evidence="6 7" key="1">
    <citation type="submission" date="2017-08" db="EMBL/GenBank/DDBJ databases">
        <title>Acidophilic green algal genome provides insights into adaptation to an acidic environment.</title>
        <authorList>
            <person name="Hirooka S."/>
            <person name="Hirose Y."/>
            <person name="Kanesaki Y."/>
            <person name="Higuchi S."/>
            <person name="Fujiwara T."/>
            <person name="Onuma R."/>
            <person name="Era A."/>
            <person name="Ohbayashi R."/>
            <person name="Uzuka A."/>
            <person name="Nozaki H."/>
            <person name="Yoshikawa H."/>
            <person name="Miyagishima S.Y."/>
        </authorList>
    </citation>
    <scope>NUCLEOTIDE SEQUENCE [LARGE SCALE GENOMIC DNA]</scope>
    <source>
        <strain evidence="6 7">NIES-2499</strain>
    </source>
</reference>
<dbReference type="InterPro" id="IPR028364">
    <property type="entry name" value="Ribosomal_uL1/biogenesis"/>
</dbReference>
<dbReference type="OrthoDB" id="1747252at2759"/>
<dbReference type="CDD" id="cd00403">
    <property type="entry name" value="Ribosomal_L1"/>
    <property type="match status" value="1"/>
</dbReference>
<dbReference type="InterPro" id="IPR016095">
    <property type="entry name" value="Ribosomal_uL1_3-a/b-sand"/>
</dbReference>
<dbReference type="InterPro" id="IPR023674">
    <property type="entry name" value="Ribosomal_uL1-like"/>
</dbReference>
<evidence type="ECO:0000256" key="3">
    <source>
        <dbReference type="ARBA" id="ARBA00023274"/>
    </source>
</evidence>
<evidence type="ECO:0000256" key="4">
    <source>
        <dbReference type="ARBA" id="ARBA00082680"/>
    </source>
</evidence>
<evidence type="ECO:0000313" key="6">
    <source>
        <dbReference type="EMBL" id="GAX81125.1"/>
    </source>
</evidence>
<dbReference type="Proteomes" id="UP000232323">
    <property type="component" value="Unassembled WGS sequence"/>
</dbReference>
<dbReference type="EMBL" id="BEGY01000061">
    <property type="protein sequence ID" value="GAX81125.1"/>
    <property type="molecule type" value="Genomic_DNA"/>
</dbReference>
<comment type="similarity">
    <text evidence="1">Belongs to the universal ribosomal protein uL1 family.</text>
</comment>
<dbReference type="AlphaFoldDB" id="A0A250XDG3"/>
<dbReference type="GO" id="GO:0005840">
    <property type="term" value="C:ribosome"/>
    <property type="evidence" value="ECO:0007669"/>
    <property type="project" value="UniProtKB-KW"/>
</dbReference>
<dbReference type="FunFam" id="3.40.50.790:FF:000001">
    <property type="entry name" value="50S ribosomal protein L1"/>
    <property type="match status" value="1"/>
</dbReference>
<keyword evidence="7" id="KW-1185">Reference proteome</keyword>
<gene>
    <name evidence="6" type="ORF">CEUSTIGMA_g8559.t1</name>
</gene>
<dbReference type="PROSITE" id="PS51257">
    <property type="entry name" value="PROKAR_LIPOPROTEIN"/>
    <property type="match status" value="1"/>
</dbReference>
<feature type="region of interest" description="Disordered" evidence="5">
    <location>
        <begin position="76"/>
        <end position="95"/>
    </location>
</feature>
<dbReference type="STRING" id="1157962.A0A250XDG3"/>
<dbReference type="PANTHER" id="PTHR36427:SF3">
    <property type="entry name" value="LARGE RIBOSOMAL SUBUNIT PROTEIN UL1M"/>
    <property type="match status" value="1"/>
</dbReference>
<comment type="caution">
    <text evidence="6">The sequence shown here is derived from an EMBL/GenBank/DDBJ whole genome shotgun (WGS) entry which is preliminary data.</text>
</comment>
<proteinExistence type="inferred from homology"/>
<dbReference type="Gene3D" id="3.40.50.790">
    <property type="match status" value="1"/>
</dbReference>
<organism evidence="6 7">
    <name type="scientific">Chlamydomonas eustigma</name>
    <dbReference type="NCBI Taxonomy" id="1157962"/>
    <lineage>
        <taxon>Eukaryota</taxon>
        <taxon>Viridiplantae</taxon>
        <taxon>Chlorophyta</taxon>
        <taxon>core chlorophytes</taxon>
        <taxon>Chlorophyceae</taxon>
        <taxon>CS clade</taxon>
        <taxon>Chlamydomonadales</taxon>
        <taxon>Chlamydomonadaceae</taxon>
        <taxon>Chlamydomonas</taxon>
    </lineage>
</organism>
<evidence type="ECO:0000256" key="5">
    <source>
        <dbReference type="SAM" id="MobiDB-lite"/>
    </source>
</evidence>
<feature type="region of interest" description="Disordered" evidence="5">
    <location>
        <begin position="43"/>
        <end position="69"/>
    </location>
</feature>
<evidence type="ECO:0000313" key="7">
    <source>
        <dbReference type="Proteomes" id="UP000232323"/>
    </source>
</evidence>
<dbReference type="SUPFAM" id="SSF56808">
    <property type="entry name" value="Ribosomal protein L1"/>
    <property type="match status" value="1"/>
</dbReference>
<sequence length="391" mass="42242">MQKCFAYSQSVNTLLTLSCLQGPQSVEHHFCVHVKSVANAAPAPSEHVQAASSSQAQPGSNYGELTPRKKWGRWQAEQPKFQHKTRKETPEAGPVVNTTAPWPFVDPTRPMILPIFVPVSQRRREPIGLREALQEMRSNAVSRISGGAINLSGRQKDRQVLDESVELIVNLGVNPRKADQVIRGAVDLPHGTGKKSIICVFAKGAEAEAARAAGADVIGDEALIQSIIELEGKELGFDKLIATPEFMKPLAKAGKVLGPLGLMPNVKLGSLTEDVAAAIQDLRKGRLFFKADRDGILQAAVGKIAFPDTHLLANTVSFLQVLMDIRPKSLPGEGFTGYFKSVFMKTTKTKSIPVSLDSLQMAISEVANEAIPVVDVNESKNPAVSQNSTEV</sequence>
<keyword evidence="3" id="KW-0687">Ribonucleoprotein</keyword>
<evidence type="ECO:0000256" key="2">
    <source>
        <dbReference type="ARBA" id="ARBA00022980"/>
    </source>
</evidence>
<dbReference type="PANTHER" id="PTHR36427">
    <property type="entry name" value="54S RIBOSOMAL PROTEIN L1, MITOCHONDRIAL"/>
    <property type="match status" value="1"/>
</dbReference>
<evidence type="ECO:0000256" key="1">
    <source>
        <dbReference type="ARBA" id="ARBA00010531"/>
    </source>
</evidence>
<accession>A0A250XDG3</accession>